<evidence type="ECO:0000313" key="2">
    <source>
        <dbReference type="EMBL" id="NGN84260.1"/>
    </source>
</evidence>
<comment type="caution">
    <text evidence="2">The sequence shown here is derived from an EMBL/GenBank/DDBJ whole genome shotgun (WGS) entry which is preliminary data.</text>
</comment>
<dbReference type="RefSeq" id="WP_165182490.1">
    <property type="nucleotide sequence ID" value="NZ_JAAKZI010000021.1"/>
</dbReference>
<name>A0ABX0DI28_9MICC</name>
<feature type="transmembrane region" description="Helical" evidence="1">
    <location>
        <begin position="478"/>
        <end position="500"/>
    </location>
</feature>
<keyword evidence="3" id="KW-1185">Reference proteome</keyword>
<proteinExistence type="predicted"/>
<feature type="transmembrane region" description="Helical" evidence="1">
    <location>
        <begin position="353"/>
        <end position="371"/>
    </location>
</feature>
<sequence>MLGINWAEALILGAVGAIIIAYLYLRLVKWGPRPERALDHIRNHALWTGIIAWALSSEAAANRAGIMPAPQSAGPSIPLDAAVPNPWDTIPLAALIGPVVAVLVVHLLGQLSWPAPKSPKRVAVLEYRRVRDFIEPALGWTVLGVFLLSAGTVAYLAFAPGHPVRLAGSPTEGTWYGPLDGRVPGWMLGTALGASLAILAAGTFAVMALIASRRSLEALDSVQNKTLRTVGMNRLLRISATMASGFAAIAGNYLVQLAPGSTATSSVNWLALTNLAVLASMLFWKPPFIEDVASPAASGPHAGHGPGRGALANTGLDAARLADSTIAAVVPAAVVGGFAGALLMTWLGWMGPAVVATVFILLTYAGLEVLLRRNYATPGLPHKHLSKSIPWPLYAALIIAAAGLAIALNQVWRARTEGLGTSAGWNGTGGPATFCDIPLLCALVVAAAGALAAWQVLRRPALGKAWPALDGALRRRALFRIGRTVASGWFTVLGAVVMVLPNEADSNPLAPQPNLAALGAVCIALAALMLVFPVRAVSPADFLPESAETSADLDG</sequence>
<feature type="transmembrane region" description="Helical" evidence="1">
    <location>
        <begin position="137"/>
        <end position="158"/>
    </location>
</feature>
<feature type="transmembrane region" description="Helical" evidence="1">
    <location>
        <begin position="89"/>
        <end position="111"/>
    </location>
</feature>
<keyword evidence="1" id="KW-0812">Transmembrane</keyword>
<feature type="transmembrane region" description="Helical" evidence="1">
    <location>
        <begin position="267"/>
        <end position="284"/>
    </location>
</feature>
<dbReference type="Proteomes" id="UP000479226">
    <property type="component" value="Unassembled WGS sequence"/>
</dbReference>
<feature type="transmembrane region" description="Helical" evidence="1">
    <location>
        <begin position="391"/>
        <end position="412"/>
    </location>
</feature>
<keyword evidence="1" id="KW-0472">Membrane</keyword>
<keyword evidence="1" id="KW-1133">Transmembrane helix</keyword>
<protein>
    <submittedName>
        <fullName evidence="2">Uncharacterized protein</fullName>
    </submittedName>
</protein>
<evidence type="ECO:0000256" key="1">
    <source>
        <dbReference type="SAM" id="Phobius"/>
    </source>
</evidence>
<dbReference type="EMBL" id="JAAKZI010000021">
    <property type="protein sequence ID" value="NGN84260.1"/>
    <property type="molecule type" value="Genomic_DNA"/>
</dbReference>
<feature type="transmembrane region" description="Helical" evidence="1">
    <location>
        <begin position="515"/>
        <end position="534"/>
    </location>
</feature>
<evidence type="ECO:0000313" key="3">
    <source>
        <dbReference type="Proteomes" id="UP000479226"/>
    </source>
</evidence>
<reference evidence="2 3" key="1">
    <citation type="submission" date="2020-02" db="EMBL/GenBank/DDBJ databases">
        <title>Genome sequence of the type strain DSM 27180 of Arthrobacter silviterrae.</title>
        <authorList>
            <person name="Gao J."/>
            <person name="Sun J."/>
        </authorList>
    </citation>
    <scope>NUCLEOTIDE SEQUENCE [LARGE SCALE GENOMIC DNA]</scope>
    <source>
        <strain evidence="2 3">DSM 27180</strain>
    </source>
</reference>
<feature type="transmembrane region" description="Helical" evidence="1">
    <location>
        <begin position="6"/>
        <end position="25"/>
    </location>
</feature>
<feature type="transmembrane region" description="Helical" evidence="1">
    <location>
        <begin position="235"/>
        <end position="255"/>
    </location>
</feature>
<feature type="transmembrane region" description="Helical" evidence="1">
    <location>
        <begin position="186"/>
        <end position="211"/>
    </location>
</feature>
<accession>A0ABX0DI28</accession>
<feature type="transmembrane region" description="Helical" evidence="1">
    <location>
        <begin position="437"/>
        <end position="457"/>
    </location>
</feature>
<gene>
    <name evidence="2" type="ORF">G6N77_12445</name>
</gene>
<feature type="transmembrane region" description="Helical" evidence="1">
    <location>
        <begin position="326"/>
        <end position="347"/>
    </location>
</feature>
<organism evidence="2 3">
    <name type="scientific">Arthrobacter silviterrae</name>
    <dbReference type="NCBI Taxonomy" id="2026658"/>
    <lineage>
        <taxon>Bacteria</taxon>
        <taxon>Bacillati</taxon>
        <taxon>Actinomycetota</taxon>
        <taxon>Actinomycetes</taxon>
        <taxon>Micrococcales</taxon>
        <taxon>Micrococcaceae</taxon>
        <taxon>Arthrobacter</taxon>
    </lineage>
</organism>